<evidence type="ECO:0000313" key="2">
    <source>
        <dbReference type="EMBL" id="MCV7026347.1"/>
    </source>
</evidence>
<evidence type="ECO:0000313" key="1">
    <source>
        <dbReference type="EMBL" id="GAT11183.1"/>
    </source>
</evidence>
<protein>
    <submittedName>
        <fullName evidence="2">Glycosyltransferase</fullName>
    </submittedName>
    <submittedName>
        <fullName evidence="1">Group 1 glycosyl transferase</fullName>
    </submittedName>
</protein>
<dbReference type="CDD" id="cd03801">
    <property type="entry name" value="GT4_PimA-like"/>
    <property type="match status" value="1"/>
</dbReference>
<dbReference type="Pfam" id="PF13692">
    <property type="entry name" value="Glyco_trans_1_4"/>
    <property type="match status" value="1"/>
</dbReference>
<sequence>MPKSVALISAVDPYPTDAGKKVVLAGFVDYLSERIGAHQMYYVMVGGGECGRFPVTLRGVEKPRGREAMVSLFTRTLTGRCSMQEALLNTPDLRAAIHRTLQDIKPDLEIYDTVRMAQHAPDTNRRAVCYLDDLFSERYRRMLDAAQRYQDVDLHAIGNFAVHVPKALRPSASWQPSQRALLRLEQRLVRRSEDRVAHRFDTTLLINEQEAALLRTRAGVDGARIHGIPPLLSDRPAPVRNYRGAPEFVFLGQLSLTHNDDGLRHFLTAIWPLVLEQRPDARLTVIGRDPLPNLIEVAAQYPHSVTLEGYVPELASILSRSAALVNPLRFGSGVKLKIIEALGAAIPVISTSIGAEGVAVGADHGVLVADSAPDFAQLMLEATDTRDNADLSAAARQHFDSTYSRRAVFARYDTVFGLG</sequence>
<proteinExistence type="predicted"/>
<name>A0AAW5STH4_MYCNV</name>
<evidence type="ECO:0000313" key="4">
    <source>
        <dbReference type="Proteomes" id="UP001207528"/>
    </source>
</evidence>
<dbReference type="PANTHER" id="PTHR12526">
    <property type="entry name" value="GLYCOSYLTRANSFERASE"/>
    <property type="match status" value="1"/>
</dbReference>
<dbReference type="Gene3D" id="3.40.50.2000">
    <property type="entry name" value="Glycogen Phosphorylase B"/>
    <property type="match status" value="2"/>
</dbReference>
<dbReference type="RefSeq" id="WP_067393518.1">
    <property type="nucleotide sequence ID" value="NZ_BCTA01000063.1"/>
</dbReference>
<organism evidence="2 4">
    <name type="scientific">Mycolicibacterium novocastrense</name>
    <name type="common">Mycobacterium novocastrense</name>
    <dbReference type="NCBI Taxonomy" id="59813"/>
    <lineage>
        <taxon>Bacteria</taxon>
        <taxon>Bacillati</taxon>
        <taxon>Actinomycetota</taxon>
        <taxon>Actinomycetes</taxon>
        <taxon>Mycobacteriales</taxon>
        <taxon>Mycobacteriaceae</taxon>
        <taxon>Mycolicibacterium</taxon>
    </lineage>
</organism>
<dbReference type="EMBL" id="JACKTI010000063">
    <property type="protein sequence ID" value="MCV7026347.1"/>
    <property type="molecule type" value="Genomic_DNA"/>
</dbReference>
<reference evidence="1 3" key="1">
    <citation type="journal article" date="2016" name="Genome Announc.">
        <title>Draft Genome Sequences of Five Rapidly Growing Mycobacterium Species, M. thermoresistibile, M. fortuitum subsp. acetamidolyticum, M. canariasense, M. brisbanense, and M. novocastrense.</title>
        <authorList>
            <person name="Katahira K."/>
            <person name="Ogura Y."/>
            <person name="Gotoh Y."/>
            <person name="Hayashi T."/>
        </authorList>
    </citation>
    <scope>NUCLEOTIDE SEQUENCE [LARGE SCALE GENOMIC DNA]</scope>
    <source>
        <strain evidence="1 3">JCM18114</strain>
    </source>
</reference>
<dbReference type="GO" id="GO:0016757">
    <property type="term" value="F:glycosyltransferase activity"/>
    <property type="evidence" value="ECO:0007669"/>
    <property type="project" value="TreeGrafter"/>
</dbReference>
<evidence type="ECO:0000313" key="3">
    <source>
        <dbReference type="Proteomes" id="UP000069773"/>
    </source>
</evidence>
<dbReference type="AlphaFoldDB" id="A0AAW5STH4"/>
<reference evidence="2" key="2">
    <citation type="submission" date="2020-07" db="EMBL/GenBank/DDBJ databases">
        <authorList>
            <person name="Pettersson B.M.F."/>
            <person name="Behra P.R.K."/>
            <person name="Ramesh M."/>
            <person name="Das S."/>
            <person name="Dasgupta S."/>
            <person name="Kirsebom L.A."/>
        </authorList>
    </citation>
    <scope>NUCLEOTIDE SEQUENCE</scope>
    <source>
        <strain evidence="2">DSM 44203</strain>
    </source>
</reference>
<dbReference type="EMBL" id="BCTA01000063">
    <property type="protein sequence ID" value="GAT11183.1"/>
    <property type="molecule type" value="Genomic_DNA"/>
</dbReference>
<gene>
    <name evidence="2" type="ORF">H7I77_23840</name>
    <name evidence="1" type="ORF">RMCN_4316</name>
</gene>
<dbReference type="Proteomes" id="UP001207528">
    <property type="component" value="Unassembled WGS sequence"/>
</dbReference>
<accession>A0AAW5STH4</accession>
<dbReference type="SUPFAM" id="SSF53756">
    <property type="entry name" value="UDP-Glycosyltransferase/glycogen phosphorylase"/>
    <property type="match status" value="1"/>
</dbReference>
<keyword evidence="3" id="KW-1185">Reference proteome</keyword>
<reference evidence="2" key="3">
    <citation type="journal article" date="2022" name="BMC Genomics">
        <title>Comparative genome analysis of mycobacteria focusing on tRNA and non-coding RNA.</title>
        <authorList>
            <person name="Behra P.R.K."/>
            <person name="Pettersson B.M.F."/>
            <person name="Ramesh M."/>
            <person name="Das S."/>
            <person name="Dasgupta S."/>
            <person name="Kirsebom L.A."/>
        </authorList>
    </citation>
    <scope>NUCLEOTIDE SEQUENCE</scope>
    <source>
        <strain evidence="2">DSM 44203</strain>
    </source>
</reference>
<dbReference type="Proteomes" id="UP000069773">
    <property type="component" value="Unassembled WGS sequence"/>
</dbReference>
<dbReference type="PANTHER" id="PTHR12526:SF600">
    <property type="entry name" value="GLYCOSYL TRANSFERASE GROUP 1"/>
    <property type="match status" value="1"/>
</dbReference>
<comment type="caution">
    <text evidence="2">The sequence shown here is derived from an EMBL/GenBank/DDBJ whole genome shotgun (WGS) entry which is preliminary data.</text>
</comment>
<keyword evidence="1" id="KW-0808">Transferase</keyword>